<protein>
    <submittedName>
        <fullName evidence="1">S8 family serine peptidase</fullName>
    </submittedName>
</protein>
<organism evidence="1 2">
    <name type="scientific">Candidatus Nitrosomaritimum aestuariumsis</name>
    <dbReference type="NCBI Taxonomy" id="3342354"/>
    <lineage>
        <taxon>Archaea</taxon>
        <taxon>Nitrososphaerota</taxon>
        <taxon>Nitrososphaeria</taxon>
        <taxon>Nitrosopumilales</taxon>
        <taxon>Nitrosopumilaceae</taxon>
        <taxon>Candidatus Nitrosomaritimum</taxon>
    </lineage>
</organism>
<reference evidence="1 2" key="1">
    <citation type="journal article" date="2020" name="Appl. Environ. Microbiol.">
        <title>Genomic Characteristics of a Novel Species of Ammonia-Oxidizing Archaea from the Jiulong River Estuary.</title>
        <authorList>
            <person name="Zou D."/>
            <person name="Wan R."/>
            <person name="Han L."/>
            <person name="Xu M.N."/>
            <person name="Liu Y."/>
            <person name="Liu H."/>
            <person name="Kao S.J."/>
            <person name="Li M."/>
        </authorList>
    </citation>
    <scope>NUCLEOTIDE SEQUENCE [LARGE SCALE GENOMIC DNA]</scope>
    <source>
        <strain evidence="1">W1bin1</strain>
    </source>
</reference>
<evidence type="ECO:0000313" key="1">
    <source>
        <dbReference type="EMBL" id="MBA4453060.1"/>
    </source>
</evidence>
<accession>A0AC60W063</accession>
<name>A0AC60W063_9ARCH</name>
<dbReference type="Proteomes" id="UP000559653">
    <property type="component" value="Unassembled WGS sequence"/>
</dbReference>
<proteinExistence type="predicted"/>
<dbReference type="EMBL" id="JACEMZ010000067">
    <property type="protein sequence ID" value="MBA4453060.1"/>
    <property type="molecule type" value="Genomic_DNA"/>
</dbReference>
<evidence type="ECO:0000313" key="2">
    <source>
        <dbReference type="Proteomes" id="UP000559653"/>
    </source>
</evidence>
<gene>
    <name evidence="1" type="ORF">H2B03_07855</name>
</gene>
<sequence>MPKTAIFFSIILLSSLFANSYGFTGGDLVSENIVTKNYDIFDSDIVDVPADFFTENNYKRYVIFGLGQNDSDFLKKTSLYGVESDRGFFHVAILEENSVSSLVARGYYVIEDFELDFHSEISDASRIGIITGSSSAEEKYDVTGQGITIAVVDTGVDFSNPDIQDSLARDKKNYPIMIDPDGQGLILTNATFFAFIDDDNIIRNYSKELPEGITSGVYVNKEGVFLDIAQDGKGTQVPIYNSFYPQAGSQVVFNGTLATDIKIGNNNRDYIQSKSGVYHLGIMYQGSFSGQVRIQVVPVLFVDSNEPGKYDTIIPDLSTSWEDYTRFDLEPGEKPNYDFDFTDEKPIVLGSGNEFLVYDSNDDGKIDYSAGTLGAQVLDIHNVIQNKTINIDDNLNAINGTLLPPIDPDGEFFGVMTDFMGHGTASAASISSKGVQEYDIYNNTSKYVIKGVAPGAKIVPIKALWFGDTVYGWLWAAGFEQKEDKWKFSGKPNVDIISNSWGISNFPSLNSAPGMDILSLIQSILVTPHSLDPDYPGITIVSSSGNSGPGYGTIGMPNASPFGIAVGATTNNVFVGYGPFENQPRFGNTTTHYNHVVDFSSRGPGIIGDPKPDLMSIGAHGFVPSSMLKSEKDSKKESFSLFGGTSMAAPIVSGSAAVLMEGLYKQSKDYDPFYIKNILMSTATDLENDPFNQGSGLVNVDSALQFVNGENGVFVVHNDASYDNIKKILDPVADSYNSTAIGFDNFKIPSKSMPMTSWFAGHLLPGEKTSTIYTIENPTEKPIEIKIKSQKTSLIKKDQLDGETKVRQKDLNYLKDDELKEKPAYTPNYIKLSDVKSHKELGEFYSKENPIPEDTELLILNVNFPFTTFMNKTDDLYANDLRISSLYLYDWTDHNNNTKVTSDELSLVSRAGSWGTVQELRISQPNEKFEGTPIVGVYPVPTKFSYWVGDTYLNATSMDYTLSASYYQKQDWQIIWPEESTITVPPNDSVDVKINLSLPDEIQTGVYQGFLIFEGEKHTVNSPVSFAIKQPINQKDTPIIISGNQSDDILYGNGYIKGAFDMANRYMAGDWRQYYFDIQDDSINSAAIELSWDTDDTNLSVFVMNPNGEIVQTNMPSGIFGHFLGWASLDWLGGSAFSQGGGFYPVKNKDDTSTVIYVPINQTGTYSILAHSTLFGGNSTTEPITLAAKFSTISADLQLELNELNQKQIQPDLIPNDTQPTPQTPQETTEESSIQKTPELIEETTQESISTLDKTTEETFPTQLTIGIGIGIAIGLAFVFITRRNSDK</sequence>
<comment type="caution">
    <text evidence="1">The sequence shown here is derived from an EMBL/GenBank/DDBJ whole genome shotgun (WGS) entry which is preliminary data.</text>
</comment>